<evidence type="ECO:0000313" key="10">
    <source>
        <dbReference type="Proteomes" id="UP000779574"/>
    </source>
</evidence>
<dbReference type="GO" id="GO:0008168">
    <property type="term" value="F:methyltransferase activity"/>
    <property type="evidence" value="ECO:0007669"/>
    <property type="project" value="UniProtKB-KW"/>
</dbReference>
<dbReference type="PANTHER" id="PTHR11727">
    <property type="entry name" value="DIMETHYLADENOSINE TRANSFERASE"/>
    <property type="match status" value="1"/>
</dbReference>
<evidence type="ECO:0000256" key="3">
    <source>
        <dbReference type="ARBA" id="ARBA00022603"/>
    </source>
</evidence>
<sequence>MPPPLTQAARIASRIASAARAAEKSATKVNKGELAAAVSQLKKAKKSKKKAESAKPETPSTPSILAGTDGRSVPDVSETARYKNLASYRNLFTYYAHQDYPLSNTLSNIFTERNLGATQKEKFPDNVDVVSESLCDQIIDYIGPDLDKHKGCDIIDLHPGACLWSQKIHEHLKPRRHLLLEPDERYLDPFIKPLLNQKDSAYRHTTLSGAAPKGYFDTYDKIFDDHLLPARDALPEQDPRFREPNHSLLVIGSLVRRYPDIRTGSNAVAFPNLILHHLAEAAQTNIMFQRYGLVRVLLWVPDETKSSILPDSVLHRTGYSINLESAFNIAEVVGSDRSQLSRTDINKKTIHRQRQDQLDVWSARRVLKRMQSKGMAIPEHRRPEVHQKALDTDDESLSDYDPIRLPKDKSLQAAVDHHEKKLNELAELAAIPRVKRKHLTPPDARFKLTSASQEYIKIFDQPSCRLWFDSWGLQIALEHEYSATKDKLPEEVRAKLQTRILATDKKLSSIQEKMFSKDVGKQMGVLIDELFALCRPKPLMEWDRRPFEPMTAADEEFWPRFPMRLVDLKPRTEALGDDLMNSTEANHVRRGLLKAMFTHPSAPLLESIDRLGPGARDILGPEFSDVTQGGRMDPKHMLTKDITREQLVALTKAYIEWPFRPLGSEALEANEIEVV</sequence>
<comment type="function">
    <text evidence="7">Mitochondrial transcription factor that confers selective promoter recognition on the core subunit of the yeast mitochondrial RNA polymerase. Interacts with DNA in a non-specific manner.</text>
</comment>
<dbReference type="Gene3D" id="1.10.8.100">
    <property type="entry name" value="Ribosomal RNA adenine dimethylase-like, domain 2"/>
    <property type="match status" value="1"/>
</dbReference>
<keyword evidence="6" id="KW-0694">RNA-binding</keyword>
<proteinExistence type="predicted"/>
<feature type="region of interest" description="Disordered" evidence="8">
    <location>
        <begin position="40"/>
        <end position="72"/>
    </location>
</feature>
<dbReference type="Proteomes" id="UP000779574">
    <property type="component" value="Unassembled WGS sequence"/>
</dbReference>
<evidence type="ECO:0000256" key="5">
    <source>
        <dbReference type="ARBA" id="ARBA00022691"/>
    </source>
</evidence>
<keyword evidence="5" id="KW-0949">S-adenosyl-L-methionine</keyword>
<evidence type="ECO:0000256" key="1">
    <source>
        <dbReference type="ARBA" id="ARBA00004173"/>
    </source>
</evidence>
<evidence type="ECO:0000313" key="9">
    <source>
        <dbReference type="EMBL" id="KAG9697061.1"/>
    </source>
</evidence>
<dbReference type="GO" id="GO:0034245">
    <property type="term" value="C:mitochondrial DNA-directed RNA polymerase complex"/>
    <property type="evidence" value="ECO:0007669"/>
    <property type="project" value="TreeGrafter"/>
</dbReference>
<feature type="non-terminal residue" evidence="9">
    <location>
        <position position="675"/>
    </location>
</feature>
<evidence type="ECO:0000256" key="4">
    <source>
        <dbReference type="ARBA" id="ARBA00022679"/>
    </source>
</evidence>
<dbReference type="AlphaFoldDB" id="A0A9P8ESC0"/>
<evidence type="ECO:0000256" key="7">
    <source>
        <dbReference type="ARBA" id="ARBA00024915"/>
    </source>
</evidence>
<comment type="subcellular location">
    <subcellularLocation>
        <location evidence="1">Mitochondrion</location>
    </subcellularLocation>
</comment>
<dbReference type="Gene3D" id="3.40.50.150">
    <property type="entry name" value="Vaccinia Virus protein VP39"/>
    <property type="match status" value="1"/>
</dbReference>
<dbReference type="GO" id="GO:0032259">
    <property type="term" value="P:methylation"/>
    <property type="evidence" value="ECO:0007669"/>
    <property type="project" value="UniProtKB-KW"/>
</dbReference>
<evidence type="ECO:0000256" key="6">
    <source>
        <dbReference type="ARBA" id="ARBA00022884"/>
    </source>
</evidence>
<dbReference type="InterPro" id="IPR001737">
    <property type="entry name" value="KsgA/Erm"/>
</dbReference>
<protein>
    <recommendedName>
        <fullName evidence="2">Mitochondrial transcription factor 1</fullName>
    </recommendedName>
</protein>
<dbReference type="PANTHER" id="PTHR11727:SF17">
    <property type="entry name" value="DIMETHYLADENOSINE TRANSFERASE 1, MITOCHONDRIAL"/>
    <property type="match status" value="1"/>
</dbReference>
<dbReference type="OrthoDB" id="16079at2759"/>
<comment type="caution">
    <text evidence="9">The sequence shown here is derived from an EMBL/GenBank/DDBJ whole genome shotgun (WGS) entry which is preliminary data.</text>
</comment>
<keyword evidence="4" id="KW-0808">Transferase</keyword>
<evidence type="ECO:0000256" key="2">
    <source>
        <dbReference type="ARBA" id="ARBA00013836"/>
    </source>
</evidence>
<dbReference type="GO" id="GO:0034246">
    <property type="term" value="F:mitochondrial transcription factor activity"/>
    <property type="evidence" value="ECO:0007669"/>
    <property type="project" value="TreeGrafter"/>
</dbReference>
<dbReference type="GO" id="GO:0006391">
    <property type="term" value="P:transcription initiation at mitochondrial promoter"/>
    <property type="evidence" value="ECO:0007669"/>
    <property type="project" value="TreeGrafter"/>
</dbReference>
<organism evidence="9 10">
    <name type="scientific">Aureobasidium melanogenum</name>
    <name type="common">Aureobasidium pullulans var. melanogenum</name>
    <dbReference type="NCBI Taxonomy" id="46634"/>
    <lineage>
        <taxon>Eukaryota</taxon>
        <taxon>Fungi</taxon>
        <taxon>Dikarya</taxon>
        <taxon>Ascomycota</taxon>
        <taxon>Pezizomycotina</taxon>
        <taxon>Dothideomycetes</taxon>
        <taxon>Dothideomycetidae</taxon>
        <taxon>Dothideales</taxon>
        <taxon>Saccotheciaceae</taxon>
        <taxon>Aureobasidium</taxon>
    </lineage>
</organism>
<dbReference type="EMBL" id="JAHFXF010000086">
    <property type="protein sequence ID" value="KAG9697061.1"/>
    <property type="molecule type" value="Genomic_DNA"/>
</dbReference>
<reference evidence="9" key="2">
    <citation type="submission" date="2021-08" db="EMBL/GenBank/DDBJ databases">
        <authorList>
            <person name="Gostincar C."/>
            <person name="Sun X."/>
            <person name="Song Z."/>
            <person name="Gunde-Cimerman N."/>
        </authorList>
    </citation>
    <scope>NUCLEOTIDE SEQUENCE</scope>
    <source>
        <strain evidence="9">EXF-9911</strain>
    </source>
</reference>
<keyword evidence="3 9" id="KW-0489">Methyltransferase</keyword>
<evidence type="ECO:0000256" key="8">
    <source>
        <dbReference type="SAM" id="MobiDB-lite"/>
    </source>
</evidence>
<dbReference type="InterPro" id="IPR029063">
    <property type="entry name" value="SAM-dependent_MTases_sf"/>
</dbReference>
<dbReference type="InterPro" id="IPR023165">
    <property type="entry name" value="rRNA_Ade_diMease-like_C"/>
</dbReference>
<gene>
    <name evidence="9" type="ORF">KCU76_g3286</name>
</gene>
<name>A0A9P8ESC0_AURME</name>
<dbReference type="GO" id="GO:0005759">
    <property type="term" value="C:mitochondrial matrix"/>
    <property type="evidence" value="ECO:0007669"/>
    <property type="project" value="TreeGrafter"/>
</dbReference>
<dbReference type="GO" id="GO:0003723">
    <property type="term" value="F:RNA binding"/>
    <property type="evidence" value="ECO:0007669"/>
    <property type="project" value="UniProtKB-KW"/>
</dbReference>
<reference evidence="9" key="1">
    <citation type="journal article" date="2021" name="J Fungi (Basel)">
        <title>Virulence traits and population genomics of the black yeast Aureobasidium melanogenum.</title>
        <authorList>
            <person name="Cernosa A."/>
            <person name="Sun X."/>
            <person name="Gostincar C."/>
            <person name="Fang C."/>
            <person name="Gunde-Cimerman N."/>
            <person name="Song Z."/>
        </authorList>
    </citation>
    <scope>NUCLEOTIDE SEQUENCE</scope>
    <source>
        <strain evidence="9">EXF-9911</strain>
    </source>
</reference>
<accession>A0A9P8ESC0</accession>